<proteinExistence type="inferred from homology"/>
<evidence type="ECO:0000256" key="7">
    <source>
        <dbReference type="ARBA" id="ARBA00022676"/>
    </source>
</evidence>
<gene>
    <name evidence="12" type="ORF">C7B45_01115</name>
</gene>
<dbReference type="PROSITE" id="PS00647">
    <property type="entry name" value="THYMID_PHOSPHORYLASE"/>
    <property type="match status" value="1"/>
</dbReference>
<protein>
    <recommendedName>
        <fullName evidence="6">Pyrimidine-nucleoside phosphorylase</fullName>
        <ecNumber evidence="5">2.4.2.2</ecNumber>
    </recommendedName>
</protein>
<evidence type="ECO:0000256" key="2">
    <source>
        <dbReference type="ARBA" id="ARBA00003877"/>
    </source>
</evidence>
<evidence type="ECO:0000256" key="9">
    <source>
        <dbReference type="ARBA" id="ARBA00048453"/>
    </source>
</evidence>
<comment type="subunit">
    <text evidence="4">Homodimer.</text>
</comment>
<evidence type="ECO:0000256" key="4">
    <source>
        <dbReference type="ARBA" id="ARBA00011738"/>
    </source>
</evidence>
<dbReference type="InterPro" id="IPR018090">
    <property type="entry name" value="Pyrmidine_PPas_bac/euk"/>
</dbReference>
<dbReference type="GO" id="GO:0006206">
    <property type="term" value="P:pyrimidine nucleobase metabolic process"/>
    <property type="evidence" value="ECO:0007669"/>
    <property type="project" value="InterPro"/>
</dbReference>
<evidence type="ECO:0000256" key="8">
    <source>
        <dbReference type="ARBA" id="ARBA00022679"/>
    </source>
</evidence>
<evidence type="ECO:0000256" key="3">
    <source>
        <dbReference type="ARBA" id="ARBA00006915"/>
    </source>
</evidence>
<keyword evidence="8" id="KW-0808">Transferase</keyword>
<reference evidence="12 13" key="1">
    <citation type="journal article" date="2014" name="BMC Genomics">
        <title>Comparison of environmental and isolate Sulfobacillus genomes reveals diverse carbon, sulfur, nitrogen, and hydrogen metabolisms.</title>
        <authorList>
            <person name="Justice N.B."/>
            <person name="Norman A."/>
            <person name="Brown C.T."/>
            <person name="Singh A."/>
            <person name="Thomas B.C."/>
            <person name="Banfield J.F."/>
        </authorList>
    </citation>
    <scope>NUCLEOTIDE SEQUENCE [LARGE SCALE GENOMIC DNA]</scope>
    <source>
        <strain evidence="12">AMDSBA3</strain>
    </source>
</reference>
<dbReference type="SUPFAM" id="SSF52418">
    <property type="entry name" value="Nucleoside phosphorylase/phosphoribosyltransferase catalytic domain"/>
    <property type="match status" value="1"/>
</dbReference>
<dbReference type="Pfam" id="PF00591">
    <property type="entry name" value="Glycos_transf_3"/>
    <property type="match status" value="1"/>
</dbReference>
<dbReference type="SUPFAM" id="SSF47648">
    <property type="entry name" value="Nucleoside phosphorylase/phosphoribosyltransferase N-terminal domain"/>
    <property type="match status" value="1"/>
</dbReference>
<keyword evidence="7" id="KW-0328">Glycosyltransferase</keyword>
<comment type="catalytic activity">
    <reaction evidence="10">
        <text>thymidine + phosphate = 2-deoxy-alpha-D-ribose 1-phosphate + thymine</text>
        <dbReference type="Rhea" id="RHEA:16037"/>
        <dbReference type="ChEBI" id="CHEBI:17748"/>
        <dbReference type="ChEBI" id="CHEBI:17821"/>
        <dbReference type="ChEBI" id="CHEBI:43474"/>
        <dbReference type="ChEBI" id="CHEBI:57259"/>
        <dbReference type="EC" id="2.4.2.2"/>
    </reaction>
</comment>
<dbReference type="Gene3D" id="1.20.970.10">
    <property type="entry name" value="Transferase, Pyrimidine Nucleoside Phosphorylase, Chain C"/>
    <property type="match status" value="1"/>
</dbReference>
<dbReference type="InterPro" id="IPR036566">
    <property type="entry name" value="PYNP-like_C_sf"/>
</dbReference>
<dbReference type="PANTHER" id="PTHR10515:SF0">
    <property type="entry name" value="THYMIDINE PHOSPHORYLASE"/>
    <property type="match status" value="1"/>
</dbReference>
<dbReference type="AlphaFoldDB" id="A0A2T2WNT8"/>
<dbReference type="GO" id="GO:0006213">
    <property type="term" value="P:pyrimidine nucleoside metabolic process"/>
    <property type="evidence" value="ECO:0007669"/>
    <property type="project" value="InterPro"/>
</dbReference>
<comment type="caution">
    <text evidence="12">The sequence shown here is derived from an EMBL/GenBank/DDBJ whole genome shotgun (WGS) entry which is preliminary data.</text>
</comment>
<dbReference type="InterPro" id="IPR017459">
    <property type="entry name" value="Glycosyl_Trfase_fam3_N_dom"/>
</dbReference>
<comment type="function">
    <text evidence="2">Catalyzes phosphorolysis of the pyrimidine nucleosides uridine, thymidine and 2'-deoxyuridine with the formation of the corresponding pyrimidine base and ribose-1-phosphate.</text>
</comment>
<evidence type="ECO:0000256" key="1">
    <source>
        <dbReference type="ARBA" id="ARBA00001066"/>
    </source>
</evidence>
<evidence type="ECO:0000256" key="5">
    <source>
        <dbReference type="ARBA" id="ARBA00011889"/>
    </source>
</evidence>
<dbReference type="PANTHER" id="PTHR10515">
    <property type="entry name" value="THYMIDINE PHOSPHORYLASE"/>
    <property type="match status" value="1"/>
</dbReference>
<dbReference type="GO" id="GO:0005829">
    <property type="term" value="C:cytosol"/>
    <property type="evidence" value="ECO:0007669"/>
    <property type="project" value="TreeGrafter"/>
</dbReference>
<comment type="similarity">
    <text evidence="3">Belongs to the thymidine/pyrimidine-nucleoside phosphorylase family.</text>
</comment>
<dbReference type="SUPFAM" id="SSF54680">
    <property type="entry name" value="Pyrimidine nucleoside phosphorylase C-terminal domain"/>
    <property type="match status" value="1"/>
</dbReference>
<dbReference type="NCBIfam" id="NF004490">
    <property type="entry name" value="PRK05820.1"/>
    <property type="match status" value="1"/>
</dbReference>
<dbReference type="InterPro" id="IPR017872">
    <property type="entry name" value="Pyrmidine_PPase_CS"/>
</dbReference>
<dbReference type="Pfam" id="PF02885">
    <property type="entry name" value="Glycos_trans_3N"/>
    <property type="match status" value="1"/>
</dbReference>
<dbReference type="NCBIfam" id="TIGR02644">
    <property type="entry name" value="Y_phosphoryl"/>
    <property type="match status" value="1"/>
</dbReference>
<dbReference type="EC" id="2.4.2.2" evidence="5"/>
<dbReference type="Pfam" id="PF07831">
    <property type="entry name" value="PYNP_C"/>
    <property type="match status" value="1"/>
</dbReference>
<dbReference type="GO" id="GO:0004645">
    <property type="term" value="F:1,4-alpha-oligoglucan phosphorylase activity"/>
    <property type="evidence" value="ECO:0007669"/>
    <property type="project" value="InterPro"/>
</dbReference>
<dbReference type="Gene3D" id="3.40.1030.10">
    <property type="entry name" value="Nucleoside phosphorylase/phosphoribosyltransferase catalytic domain"/>
    <property type="match status" value="1"/>
</dbReference>
<dbReference type="InterPro" id="IPR000312">
    <property type="entry name" value="Glycosyl_Trfase_fam3"/>
</dbReference>
<evidence type="ECO:0000256" key="10">
    <source>
        <dbReference type="ARBA" id="ARBA00048525"/>
    </source>
</evidence>
<dbReference type="GO" id="GO:0016154">
    <property type="term" value="F:pyrimidine-nucleoside phosphorylase activity"/>
    <property type="evidence" value="ECO:0007669"/>
    <property type="project" value="UniProtKB-EC"/>
</dbReference>
<organism evidence="12 13">
    <name type="scientific">Sulfobacillus acidophilus</name>
    <dbReference type="NCBI Taxonomy" id="53633"/>
    <lineage>
        <taxon>Bacteria</taxon>
        <taxon>Bacillati</taxon>
        <taxon>Bacillota</taxon>
        <taxon>Clostridia</taxon>
        <taxon>Eubacteriales</taxon>
        <taxon>Clostridiales Family XVII. Incertae Sedis</taxon>
        <taxon>Sulfobacillus</taxon>
    </lineage>
</organism>
<dbReference type="Gene3D" id="3.90.1170.30">
    <property type="entry name" value="Pyrimidine nucleoside phosphorylase-like, C-terminal domain"/>
    <property type="match status" value="1"/>
</dbReference>
<feature type="domain" description="Pyrimidine nucleoside phosphorylase C-terminal" evidence="11">
    <location>
        <begin position="336"/>
        <end position="410"/>
    </location>
</feature>
<dbReference type="SMART" id="SM00941">
    <property type="entry name" value="PYNP_C"/>
    <property type="match status" value="1"/>
</dbReference>
<comment type="catalytic activity">
    <reaction evidence="1">
        <text>2'-deoxyuridine + phosphate = 2-deoxy-alpha-D-ribose 1-phosphate + uracil</text>
        <dbReference type="Rhea" id="RHEA:22824"/>
        <dbReference type="ChEBI" id="CHEBI:16450"/>
        <dbReference type="ChEBI" id="CHEBI:17568"/>
        <dbReference type="ChEBI" id="CHEBI:43474"/>
        <dbReference type="ChEBI" id="CHEBI:57259"/>
        <dbReference type="EC" id="2.4.2.2"/>
    </reaction>
</comment>
<evidence type="ECO:0000313" key="12">
    <source>
        <dbReference type="EMBL" id="PSR23915.1"/>
    </source>
</evidence>
<dbReference type="InterPro" id="IPR013102">
    <property type="entry name" value="PYNP_C"/>
</dbReference>
<evidence type="ECO:0000259" key="11">
    <source>
        <dbReference type="SMART" id="SM00941"/>
    </source>
</evidence>
<dbReference type="EMBL" id="PXYV01000002">
    <property type="protein sequence ID" value="PSR23915.1"/>
    <property type="molecule type" value="Genomic_DNA"/>
</dbReference>
<accession>A0A2T2WNT8</accession>
<dbReference type="PIRSF" id="PIRSF000478">
    <property type="entry name" value="TP_PyNP"/>
    <property type="match status" value="1"/>
</dbReference>
<dbReference type="InterPro" id="IPR000053">
    <property type="entry name" value="Thymidine/pyrmidine_PPase"/>
</dbReference>
<comment type="catalytic activity">
    <reaction evidence="9">
        <text>uridine + phosphate = alpha-D-ribose 1-phosphate + uracil</text>
        <dbReference type="Rhea" id="RHEA:24388"/>
        <dbReference type="ChEBI" id="CHEBI:16704"/>
        <dbReference type="ChEBI" id="CHEBI:17568"/>
        <dbReference type="ChEBI" id="CHEBI:43474"/>
        <dbReference type="ChEBI" id="CHEBI:57720"/>
        <dbReference type="EC" id="2.4.2.2"/>
    </reaction>
</comment>
<evidence type="ECO:0000313" key="13">
    <source>
        <dbReference type="Proteomes" id="UP000241848"/>
    </source>
</evidence>
<dbReference type="InterPro" id="IPR035902">
    <property type="entry name" value="Nuc_phospho_transferase"/>
</dbReference>
<name>A0A2T2WNT8_9FIRM</name>
<dbReference type="InterPro" id="IPR036320">
    <property type="entry name" value="Glycosyl_Trfase_fam3_N_dom_sf"/>
</dbReference>
<evidence type="ECO:0000256" key="6">
    <source>
        <dbReference type="ARBA" id="ARBA00014680"/>
    </source>
</evidence>
<sequence length="433" mass="46328">MIDIIEKTRDGIALSYDDIEHLVAGIVDNTWPDYQLSAWLMAVVLNGLTDVESFWLTGAMAFSHPQPDPLGLVDKHSTGGVGDKTTLVLAPLMASLGLPMAKMSGRGLGHTGGTLDKLESIPGFKTTLDVEDIKRQVEEIGVAVVAQSGELAPADRRLYALRDVTGTVNNISLIASSIMSKKLAAGTPNLVLDVKVGSGAFMANLEQARALAQLMVRIGRYYNRNVTALITSMQQPLGWAVGNAIEVNEAMDCLQQRGPADLREEVLALAAELIHLAHGTDLNKAHAEARAALEDGRAWTKFTQWVARQGGSPQALDGPLPLAPVRREWHASTAGRIASLNTRGIGQVALNLGAGRHRLEDAVDPAVGLLCYVKVGQVIQPGDLLGVVYARTNDDAQKALDGLAQTVRYGETTQRDNDSGLILDRVTTVDMPT</sequence>
<dbReference type="FunFam" id="3.40.1030.10:FF:000003">
    <property type="entry name" value="Pyrimidine-nucleoside phosphorylase"/>
    <property type="match status" value="1"/>
</dbReference>
<dbReference type="Proteomes" id="UP000241848">
    <property type="component" value="Unassembled WGS sequence"/>
</dbReference>